<name>A0A0X3PTP0_SCHSO</name>
<dbReference type="InterPro" id="IPR000095">
    <property type="entry name" value="CRIB_dom"/>
</dbReference>
<dbReference type="InterPro" id="IPR051931">
    <property type="entry name" value="PAK3-like"/>
</dbReference>
<organism evidence="13">
    <name type="scientific">Schistocephalus solidus</name>
    <name type="common">Tapeworm</name>
    <dbReference type="NCBI Taxonomy" id="70667"/>
    <lineage>
        <taxon>Eukaryota</taxon>
        <taxon>Metazoa</taxon>
        <taxon>Spiralia</taxon>
        <taxon>Lophotrochozoa</taxon>
        <taxon>Platyhelminthes</taxon>
        <taxon>Cestoda</taxon>
        <taxon>Eucestoda</taxon>
        <taxon>Diphyllobothriidea</taxon>
        <taxon>Diphyllobothriidae</taxon>
        <taxon>Schistocephalus</taxon>
    </lineage>
</organism>
<evidence type="ECO:0000256" key="4">
    <source>
        <dbReference type="ARBA" id="ARBA00022679"/>
    </source>
</evidence>
<dbReference type="InterPro" id="IPR033923">
    <property type="entry name" value="PAK_BD"/>
</dbReference>
<reference evidence="13" key="1">
    <citation type="submission" date="2016-01" db="EMBL/GenBank/DDBJ databases">
        <title>Reference transcriptome for the parasite Schistocephalus solidus: insights into the molecular evolution of parasitism.</title>
        <authorList>
            <person name="Hebert F.O."/>
            <person name="Grambauer S."/>
            <person name="Barber I."/>
            <person name="Landry C.R."/>
            <person name="Aubin-Horth N."/>
        </authorList>
    </citation>
    <scope>NUCLEOTIDE SEQUENCE</scope>
</reference>
<evidence type="ECO:0000256" key="7">
    <source>
        <dbReference type="ARBA" id="ARBA00022840"/>
    </source>
</evidence>
<protein>
    <recommendedName>
        <fullName evidence="2">non-specific serine/threonine protein kinase</fullName>
        <ecNumber evidence="2">2.7.11.1</ecNumber>
    </recommendedName>
</protein>
<evidence type="ECO:0000256" key="11">
    <source>
        <dbReference type="SAM" id="MobiDB-lite"/>
    </source>
</evidence>
<evidence type="ECO:0000256" key="3">
    <source>
        <dbReference type="ARBA" id="ARBA00022527"/>
    </source>
</evidence>
<gene>
    <name evidence="13" type="primary">PAK3</name>
    <name evidence="13" type="ORF">TR153601</name>
</gene>
<dbReference type="InterPro" id="IPR017441">
    <property type="entry name" value="Protein_kinase_ATP_BS"/>
</dbReference>
<dbReference type="CDD" id="cd06614">
    <property type="entry name" value="STKc_PAK"/>
    <property type="match status" value="1"/>
</dbReference>
<dbReference type="PROSITE" id="PS50011">
    <property type="entry name" value="PROTEIN_KINASE_DOM"/>
    <property type="match status" value="1"/>
</dbReference>
<feature type="domain" description="Protein kinase" evidence="12">
    <location>
        <begin position="233"/>
        <end position="486"/>
    </location>
</feature>
<evidence type="ECO:0000256" key="8">
    <source>
        <dbReference type="ARBA" id="ARBA00047899"/>
    </source>
</evidence>
<comment type="similarity">
    <text evidence="1">Belongs to the protein kinase superfamily. STE Ser/Thr protein kinase family. STE20 subfamily.</text>
</comment>
<evidence type="ECO:0000256" key="2">
    <source>
        <dbReference type="ARBA" id="ARBA00012513"/>
    </source>
</evidence>
<dbReference type="PANTHER" id="PTHR45832">
    <property type="entry name" value="SERINE/THREONINE-PROTEIN KINASE SAMKA-RELATED-RELATED"/>
    <property type="match status" value="1"/>
</dbReference>
<dbReference type="InterPro" id="IPR036936">
    <property type="entry name" value="CRIB_dom_sf"/>
</dbReference>
<feature type="region of interest" description="Disordered" evidence="11">
    <location>
        <begin position="90"/>
        <end position="204"/>
    </location>
</feature>
<dbReference type="GO" id="GO:0004674">
    <property type="term" value="F:protein serine/threonine kinase activity"/>
    <property type="evidence" value="ECO:0007669"/>
    <property type="project" value="UniProtKB-KW"/>
</dbReference>
<dbReference type="EMBL" id="GEEE01007912">
    <property type="protein sequence ID" value="JAP55313.1"/>
    <property type="molecule type" value="Transcribed_RNA"/>
</dbReference>
<keyword evidence="3" id="KW-0723">Serine/threonine-protein kinase</keyword>
<dbReference type="Gene3D" id="3.30.200.20">
    <property type="entry name" value="Phosphorylase Kinase, domain 1"/>
    <property type="match status" value="1"/>
</dbReference>
<dbReference type="Pfam" id="PF00069">
    <property type="entry name" value="Pkinase"/>
    <property type="match status" value="1"/>
</dbReference>
<evidence type="ECO:0000256" key="1">
    <source>
        <dbReference type="ARBA" id="ARBA00008874"/>
    </source>
</evidence>
<evidence type="ECO:0000256" key="9">
    <source>
        <dbReference type="ARBA" id="ARBA00048679"/>
    </source>
</evidence>
<dbReference type="PROSITE" id="PS00108">
    <property type="entry name" value="PROTEIN_KINASE_ST"/>
    <property type="match status" value="1"/>
</dbReference>
<proteinExistence type="inferred from homology"/>
<accession>A0A0X3PTP0</accession>
<comment type="catalytic activity">
    <reaction evidence="8">
        <text>L-threonyl-[protein] + ATP = O-phospho-L-threonyl-[protein] + ADP + H(+)</text>
        <dbReference type="Rhea" id="RHEA:46608"/>
        <dbReference type="Rhea" id="RHEA-COMP:11060"/>
        <dbReference type="Rhea" id="RHEA-COMP:11605"/>
        <dbReference type="ChEBI" id="CHEBI:15378"/>
        <dbReference type="ChEBI" id="CHEBI:30013"/>
        <dbReference type="ChEBI" id="CHEBI:30616"/>
        <dbReference type="ChEBI" id="CHEBI:61977"/>
        <dbReference type="ChEBI" id="CHEBI:456216"/>
        <dbReference type="EC" id="2.7.11.1"/>
    </reaction>
</comment>
<evidence type="ECO:0000256" key="6">
    <source>
        <dbReference type="ARBA" id="ARBA00022777"/>
    </source>
</evidence>
<keyword evidence="5 10" id="KW-0547">Nucleotide-binding</keyword>
<dbReference type="AlphaFoldDB" id="A0A0X3PTP0"/>
<dbReference type="SMART" id="SM00220">
    <property type="entry name" value="S_TKc"/>
    <property type="match status" value="1"/>
</dbReference>
<evidence type="ECO:0000313" key="13">
    <source>
        <dbReference type="EMBL" id="JAP55313.1"/>
    </source>
</evidence>
<dbReference type="Gene3D" id="3.90.810.10">
    <property type="entry name" value="CRIB domain"/>
    <property type="match status" value="1"/>
</dbReference>
<dbReference type="InterPro" id="IPR008271">
    <property type="entry name" value="Ser/Thr_kinase_AS"/>
</dbReference>
<evidence type="ECO:0000256" key="10">
    <source>
        <dbReference type="PROSITE-ProRule" id="PRU10141"/>
    </source>
</evidence>
<keyword evidence="4" id="KW-0808">Transferase</keyword>
<dbReference type="CDD" id="cd01093">
    <property type="entry name" value="CRIB_PAK_like"/>
    <property type="match status" value="1"/>
</dbReference>
<dbReference type="PROSITE" id="PS00107">
    <property type="entry name" value="PROTEIN_KINASE_ATP"/>
    <property type="match status" value="1"/>
</dbReference>
<keyword evidence="7 10" id="KW-0067">ATP-binding</keyword>
<feature type="binding site" evidence="10">
    <location>
        <position position="262"/>
    </location>
    <ligand>
        <name>ATP</name>
        <dbReference type="ChEBI" id="CHEBI:30616"/>
    </ligand>
</feature>
<dbReference type="InterPro" id="IPR000719">
    <property type="entry name" value="Prot_kinase_dom"/>
</dbReference>
<dbReference type="EC" id="2.7.11.1" evidence="2"/>
<sequence>MMKPFRHLRQRWTDKTITEISMPTNVEKMIHVTYDPVTGEFCGMPDYWKELINGANFSQEEKTNHPKEIINAVKTYEVTLKNQKSDKFLGVSVGSIPDGEEDEHERKNASTSENGKPEHESTGSESSIPPEAPRPTLLEVAGNSPRSTKTGRALPVVHTNPKNQLPKSTSDKDIASESNPPDAFKKQPVPNTNTELKVQAPAVRRRAKKKMTDAEFFEALEKIITTGDPHEKYVMDEKLGSGASGTVRLARSVQTNEPVAIKIMNLSKQPNRDLIISEIQVMEHTRHENIVNYIESFLLRDKNELWVVMEFLDGGPLTDVVTETIMETPLIAAVVKEVLKALAFLHQANIIHRDIKSDNILLGKSGRVKLTDFGFCAQLGSRLSKRQTIVGSPYWMAPEVVNKSVQYGPKIDIWSLGIMIIEMLDGEPPYLNETPLKAIYLIQTHDRPEPKTEGVDPSLKDFLDRCLQVNPEKRAAAAELLEHPFLKNTKSLAGLQALIEAARQNLGKKP</sequence>
<dbReference type="InterPro" id="IPR011009">
    <property type="entry name" value="Kinase-like_dom_sf"/>
</dbReference>
<dbReference type="Gene3D" id="1.10.510.10">
    <property type="entry name" value="Transferase(Phosphotransferase) domain 1"/>
    <property type="match status" value="1"/>
</dbReference>
<dbReference type="Pfam" id="PF00786">
    <property type="entry name" value="PBD"/>
    <property type="match status" value="1"/>
</dbReference>
<dbReference type="FunFam" id="1.10.510.10:FF:000421">
    <property type="entry name" value="Serine/threonine-protein kinase PAK 6"/>
    <property type="match status" value="1"/>
</dbReference>
<comment type="catalytic activity">
    <reaction evidence="9">
        <text>L-seryl-[protein] + ATP = O-phospho-L-seryl-[protein] + ADP + H(+)</text>
        <dbReference type="Rhea" id="RHEA:17989"/>
        <dbReference type="Rhea" id="RHEA-COMP:9863"/>
        <dbReference type="Rhea" id="RHEA-COMP:11604"/>
        <dbReference type="ChEBI" id="CHEBI:15378"/>
        <dbReference type="ChEBI" id="CHEBI:29999"/>
        <dbReference type="ChEBI" id="CHEBI:30616"/>
        <dbReference type="ChEBI" id="CHEBI:83421"/>
        <dbReference type="ChEBI" id="CHEBI:456216"/>
        <dbReference type="EC" id="2.7.11.1"/>
    </reaction>
</comment>
<evidence type="ECO:0000256" key="5">
    <source>
        <dbReference type="ARBA" id="ARBA00022741"/>
    </source>
</evidence>
<evidence type="ECO:0000259" key="12">
    <source>
        <dbReference type="PROSITE" id="PS50011"/>
    </source>
</evidence>
<dbReference type="PANTHER" id="PTHR45832:SF22">
    <property type="entry name" value="SERINE_THREONINE-PROTEIN KINASE SAMKA-RELATED"/>
    <property type="match status" value="1"/>
</dbReference>
<keyword evidence="6 13" id="KW-0418">Kinase</keyword>
<dbReference type="SUPFAM" id="SSF56112">
    <property type="entry name" value="Protein kinase-like (PK-like)"/>
    <property type="match status" value="1"/>
</dbReference>
<dbReference type="GO" id="GO:0005524">
    <property type="term" value="F:ATP binding"/>
    <property type="evidence" value="ECO:0007669"/>
    <property type="project" value="UniProtKB-UniRule"/>
</dbReference>